<evidence type="ECO:0000256" key="1">
    <source>
        <dbReference type="SAM" id="Coils"/>
    </source>
</evidence>
<name>A0A6L2Q3N1_COPFO</name>
<evidence type="ECO:0000313" key="2">
    <source>
        <dbReference type="EMBL" id="GFG39004.1"/>
    </source>
</evidence>
<dbReference type="PANTHER" id="PTHR46060">
    <property type="entry name" value="MARINER MOS1 TRANSPOSASE-LIKE PROTEIN"/>
    <property type="match status" value="1"/>
</dbReference>
<dbReference type="OrthoDB" id="616263at2759"/>
<dbReference type="InterPro" id="IPR001888">
    <property type="entry name" value="Transposase_1"/>
</dbReference>
<proteinExistence type="predicted"/>
<evidence type="ECO:0000313" key="3">
    <source>
        <dbReference type="Proteomes" id="UP000502823"/>
    </source>
</evidence>
<gene>
    <name evidence="2" type="ORF">Cfor_08027</name>
</gene>
<dbReference type="PANTHER" id="PTHR46060:SF1">
    <property type="entry name" value="MARINER MOS1 TRANSPOSASE-LIKE PROTEIN"/>
    <property type="match status" value="1"/>
</dbReference>
<organism evidence="2 3">
    <name type="scientific">Coptotermes formosanus</name>
    <name type="common">Formosan subterranean termite</name>
    <dbReference type="NCBI Taxonomy" id="36987"/>
    <lineage>
        <taxon>Eukaryota</taxon>
        <taxon>Metazoa</taxon>
        <taxon>Ecdysozoa</taxon>
        <taxon>Arthropoda</taxon>
        <taxon>Hexapoda</taxon>
        <taxon>Insecta</taxon>
        <taxon>Pterygota</taxon>
        <taxon>Neoptera</taxon>
        <taxon>Polyneoptera</taxon>
        <taxon>Dictyoptera</taxon>
        <taxon>Blattodea</taxon>
        <taxon>Blattoidea</taxon>
        <taxon>Termitoidae</taxon>
        <taxon>Rhinotermitidae</taxon>
        <taxon>Coptotermes</taxon>
    </lineage>
</organism>
<dbReference type="InterPro" id="IPR036397">
    <property type="entry name" value="RNaseH_sf"/>
</dbReference>
<dbReference type="GO" id="GO:0003676">
    <property type="term" value="F:nucleic acid binding"/>
    <property type="evidence" value="ECO:0007669"/>
    <property type="project" value="InterPro"/>
</dbReference>
<dbReference type="Pfam" id="PF01359">
    <property type="entry name" value="Transposase_1"/>
    <property type="match status" value="1"/>
</dbReference>
<dbReference type="EMBL" id="BLKM01000841">
    <property type="protein sequence ID" value="GFG39004.1"/>
    <property type="molecule type" value="Genomic_DNA"/>
</dbReference>
<sequence length="229" mass="26208">MLTAFWDCRSTGHKEYMVKGRRINAEAYVKTLKKLKQRINRVRREQKQILLRHDKARSHTSAATSTTVESIGFEVVLHPPFSPDLAPSDFWLFGALKKYLKGYRFTCDEEVRAAMASFENRLENSTATVPKNSFSAGGVVSNERATTWKREVQKQSTQSELRFVSFQYLVWLYRYKYGGNTFGTPLVHLSCGRPASLLTVGTCLYTRLGIRMSSVTDKCCVHLSVQRIY</sequence>
<dbReference type="AlphaFoldDB" id="A0A6L2Q3N1"/>
<keyword evidence="3" id="KW-1185">Reference proteome</keyword>
<dbReference type="Gene3D" id="3.30.420.10">
    <property type="entry name" value="Ribonuclease H-like superfamily/Ribonuclease H"/>
    <property type="match status" value="1"/>
</dbReference>
<feature type="coiled-coil region" evidence="1">
    <location>
        <begin position="25"/>
        <end position="52"/>
    </location>
</feature>
<evidence type="ECO:0008006" key="4">
    <source>
        <dbReference type="Google" id="ProtNLM"/>
    </source>
</evidence>
<dbReference type="Proteomes" id="UP000502823">
    <property type="component" value="Unassembled WGS sequence"/>
</dbReference>
<dbReference type="InParanoid" id="A0A6L2Q3N1"/>
<reference evidence="3" key="1">
    <citation type="submission" date="2020-01" db="EMBL/GenBank/DDBJ databases">
        <title>Draft genome sequence of the Termite Coptotermes fromosanus.</title>
        <authorList>
            <person name="Itakura S."/>
            <person name="Yosikawa Y."/>
            <person name="Umezawa K."/>
        </authorList>
    </citation>
    <scope>NUCLEOTIDE SEQUENCE [LARGE SCALE GENOMIC DNA]</scope>
</reference>
<keyword evidence="1" id="KW-0175">Coiled coil</keyword>
<dbReference type="InterPro" id="IPR052709">
    <property type="entry name" value="Transposase-MT_Hybrid"/>
</dbReference>
<comment type="caution">
    <text evidence="2">The sequence shown here is derived from an EMBL/GenBank/DDBJ whole genome shotgun (WGS) entry which is preliminary data.</text>
</comment>
<protein>
    <recommendedName>
        <fullName evidence="4">Tc1-like transposase DDE domain-containing protein</fullName>
    </recommendedName>
</protein>
<accession>A0A6L2Q3N1</accession>